<protein>
    <submittedName>
        <fullName evidence="2">HNH endonuclease</fullName>
    </submittedName>
</protein>
<dbReference type="InterPro" id="IPR003615">
    <property type="entry name" value="HNH_nuc"/>
</dbReference>
<gene>
    <name evidence="2" type="ORF">ND68_23715</name>
</gene>
<dbReference type="GO" id="GO:0003676">
    <property type="term" value="F:nucleic acid binding"/>
    <property type="evidence" value="ECO:0007669"/>
    <property type="project" value="InterPro"/>
</dbReference>
<sequence length="243" mass="28126">MNRKQFIQSRGATCRNWTWSWSFINHDEQFVIFGAWDTEREKERAVILREEWEFSASHKKQPGYTQAIEHIGFILQGYELFTFNMVHAPNPDNPDVAVIKDFERRLDHRFLRKEGSVWYADFSANTFPDELPVSGSYIEGAKKSITVNAYERDPGARQACIRHHGVVCKCCGFDFEKTYGEHGKGFIHVHHIRPLRTLGEGYQIDPVTELVPLCPNCHAMIHRGNEASPLSVDELRFLMNNLN</sequence>
<evidence type="ECO:0000259" key="1">
    <source>
        <dbReference type="Pfam" id="PF01844"/>
    </source>
</evidence>
<dbReference type="EMBL" id="AAGKWS010000015">
    <property type="protein sequence ID" value="EBP1765324.1"/>
    <property type="molecule type" value="Genomic_DNA"/>
</dbReference>
<proteinExistence type="predicted"/>
<evidence type="ECO:0000313" key="2">
    <source>
        <dbReference type="EMBL" id="EBP1765324.1"/>
    </source>
</evidence>
<comment type="caution">
    <text evidence="2">The sequence shown here is derived from an EMBL/GenBank/DDBJ whole genome shotgun (WGS) entry which is preliminary data.</text>
</comment>
<dbReference type="Proteomes" id="UP000839924">
    <property type="component" value="Unassembled WGS sequence"/>
</dbReference>
<dbReference type="GO" id="GO:0008270">
    <property type="term" value="F:zinc ion binding"/>
    <property type="evidence" value="ECO:0007669"/>
    <property type="project" value="InterPro"/>
</dbReference>
<dbReference type="InterPro" id="IPR002711">
    <property type="entry name" value="HNH"/>
</dbReference>
<dbReference type="Pfam" id="PF01844">
    <property type="entry name" value="HNH"/>
    <property type="match status" value="1"/>
</dbReference>
<keyword evidence="2" id="KW-0540">Nuclease</keyword>
<reference evidence="2" key="1">
    <citation type="submission" date="2018-07" db="EMBL/GenBank/DDBJ databases">
        <authorList>
            <consortium name="PulseNet: The National Subtyping Network for Foodborne Disease Surveillance"/>
            <person name="Tarr C.L."/>
            <person name="Trees E."/>
            <person name="Katz L.S."/>
            <person name="Carleton-Romer H.A."/>
            <person name="Stroika S."/>
            <person name="Kucerova Z."/>
            <person name="Roache K.F."/>
            <person name="Sabol A.L."/>
            <person name="Besser J."/>
            <person name="Gerner-Smidt P."/>
        </authorList>
    </citation>
    <scope>NUCLEOTIDE SEQUENCE [LARGE SCALE GENOMIC DNA]</scope>
    <source>
        <strain evidence="2">2012K-0227</strain>
    </source>
</reference>
<dbReference type="GO" id="GO:0004519">
    <property type="term" value="F:endonuclease activity"/>
    <property type="evidence" value="ECO:0007669"/>
    <property type="project" value="UniProtKB-KW"/>
</dbReference>
<dbReference type="CDD" id="cd00085">
    <property type="entry name" value="HNHc"/>
    <property type="match status" value="1"/>
</dbReference>
<name>A0A5U2RU28_SALER</name>
<accession>A0A5U2RU28</accession>
<keyword evidence="2" id="KW-0378">Hydrolase</keyword>
<dbReference type="AlphaFoldDB" id="A0A5U2RU28"/>
<feature type="domain" description="HNH" evidence="1">
    <location>
        <begin position="168"/>
        <end position="223"/>
    </location>
</feature>
<keyword evidence="2" id="KW-0255">Endonuclease</keyword>
<organism evidence="2">
    <name type="scientific">Salmonella enterica</name>
    <name type="common">Salmonella choleraesuis</name>
    <dbReference type="NCBI Taxonomy" id="28901"/>
    <lineage>
        <taxon>Bacteria</taxon>
        <taxon>Pseudomonadati</taxon>
        <taxon>Pseudomonadota</taxon>
        <taxon>Gammaproteobacteria</taxon>
        <taxon>Enterobacterales</taxon>
        <taxon>Enterobacteriaceae</taxon>
        <taxon>Salmonella</taxon>
    </lineage>
</organism>